<dbReference type="PANTHER" id="PTHR10963">
    <property type="entry name" value="GLYCOSYL HYDROLASE-RELATED"/>
    <property type="match status" value="1"/>
</dbReference>
<dbReference type="GO" id="GO:0005975">
    <property type="term" value="P:carbohydrate metabolic process"/>
    <property type="evidence" value="ECO:0007669"/>
    <property type="project" value="InterPro"/>
</dbReference>
<dbReference type="EMBL" id="JBAMIC010000001">
    <property type="protein sequence ID" value="KAK7115394.1"/>
    <property type="molecule type" value="Genomic_DNA"/>
</dbReference>
<gene>
    <name evidence="5" type="ORF">V1264_001270</name>
</gene>
<dbReference type="AlphaFoldDB" id="A0AAN9C177"/>
<evidence type="ECO:0000256" key="3">
    <source>
        <dbReference type="SAM" id="SignalP"/>
    </source>
</evidence>
<dbReference type="InterPro" id="IPR050546">
    <property type="entry name" value="Glycosyl_Hydrlase_16"/>
</dbReference>
<dbReference type="PROSITE" id="PS51762">
    <property type="entry name" value="GH16_2"/>
    <property type="match status" value="1"/>
</dbReference>
<feature type="region of interest" description="Disordered" evidence="2">
    <location>
        <begin position="104"/>
        <end position="142"/>
    </location>
</feature>
<dbReference type="Proteomes" id="UP001374579">
    <property type="component" value="Unassembled WGS sequence"/>
</dbReference>
<evidence type="ECO:0000313" key="5">
    <source>
        <dbReference type="EMBL" id="KAK7115394.1"/>
    </source>
</evidence>
<dbReference type="Gene3D" id="2.60.120.200">
    <property type="match status" value="1"/>
</dbReference>
<dbReference type="InterPro" id="IPR013320">
    <property type="entry name" value="ConA-like_dom_sf"/>
</dbReference>
<reference evidence="5 6" key="1">
    <citation type="submission" date="2024-02" db="EMBL/GenBank/DDBJ databases">
        <title>Chromosome-scale genome assembly of the rough periwinkle Littorina saxatilis.</title>
        <authorList>
            <person name="De Jode A."/>
            <person name="Faria R."/>
            <person name="Formenti G."/>
            <person name="Sims Y."/>
            <person name="Smith T.P."/>
            <person name="Tracey A."/>
            <person name="Wood J.M.D."/>
            <person name="Zagrodzka Z.B."/>
            <person name="Johannesson K."/>
            <person name="Butlin R.K."/>
            <person name="Leder E.H."/>
        </authorList>
    </citation>
    <scope>NUCLEOTIDE SEQUENCE [LARGE SCALE GENOMIC DNA]</scope>
    <source>
        <strain evidence="5">Snail1</strain>
        <tissue evidence="5">Muscle</tissue>
    </source>
</reference>
<accession>A0AAN9C177</accession>
<dbReference type="InterPro" id="IPR000757">
    <property type="entry name" value="Beta-glucanase-like"/>
</dbReference>
<dbReference type="CDD" id="cd08024">
    <property type="entry name" value="GH16_CCF"/>
    <property type="match status" value="1"/>
</dbReference>
<comment type="similarity">
    <text evidence="1">Belongs to the glycosyl hydrolase 16 family.</text>
</comment>
<feature type="compositionally biased region" description="Low complexity" evidence="2">
    <location>
        <begin position="107"/>
        <end position="141"/>
    </location>
</feature>
<keyword evidence="6" id="KW-1185">Reference proteome</keyword>
<organism evidence="5 6">
    <name type="scientific">Littorina saxatilis</name>
    <dbReference type="NCBI Taxonomy" id="31220"/>
    <lineage>
        <taxon>Eukaryota</taxon>
        <taxon>Metazoa</taxon>
        <taxon>Spiralia</taxon>
        <taxon>Lophotrochozoa</taxon>
        <taxon>Mollusca</taxon>
        <taxon>Gastropoda</taxon>
        <taxon>Caenogastropoda</taxon>
        <taxon>Littorinimorpha</taxon>
        <taxon>Littorinoidea</taxon>
        <taxon>Littorinidae</taxon>
        <taxon>Littorina</taxon>
    </lineage>
</organism>
<dbReference type="SUPFAM" id="SSF49899">
    <property type="entry name" value="Concanavalin A-like lectins/glucanases"/>
    <property type="match status" value="1"/>
</dbReference>
<name>A0AAN9C177_9CAEN</name>
<evidence type="ECO:0000259" key="4">
    <source>
        <dbReference type="PROSITE" id="PS51762"/>
    </source>
</evidence>
<evidence type="ECO:0000256" key="1">
    <source>
        <dbReference type="ARBA" id="ARBA00006865"/>
    </source>
</evidence>
<sequence length="479" mass="52682">MLTVVVLVLLSLVGPLMTASLPNVTVDHQDGNLQFKMPNAPGLTEVFFNYMLSSLSNMVPQTAQATQGSDGTWQHKVENANMNVGEQVQFSVFAMSGSMGRVQSPVTSWTNAPSPTTAPNTAPNTAPTTAPTTSTPRTMTTLGPRVPSAVVFRDDFNGVALDRNDWRMEVSMYGGMNWEFQVYTNQDSNVYLKGGNLFLKPTLTVDDPKFDENFLTQGTMDVAAIWGVCTNSGNYGCSREGRYGLLPPIMSGKVTTFPAIKYGTVEVRARIPKGDWIWPAIWMLPKSNKYGGWPRSGEIDIMETRGNAVARSADGVNHGINEISSTLHWGASSTTNHYDLTHAEKAMPSGDWHSAFHTWKLTWTADSIVTTVDGEEILRVTLPPSGGFYAKGNMTGQNPWASGTDMAPFDEEFFLILNVAVGGTVGFFPDDFDYGVEKPWKNDSPSAAADYWARRSDWEKTWSGDNTAMEIDYIEMRHL</sequence>
<dbReference type="PANTHER" id="PTHR10963:SF55">
    <property type="entry name" value="GLYCOSIDE HYDROLASE FAMILY 16 PROTEIN"/>
    <property type="match status" value="1"/>
</dbReference>
<comment type="caution">
    <text evidence="5">The sequence shown here is derived from an EMBL/GenBank/DDBJ whole genome shotgun (WGS) entry which is preliminary data.</text>
</comment>
<dbReference type="GO" id="GO:0004553">
    <property type="term" value="F:hydrolase activity, hydrolyzing O-glycosyl compounds"/>
    <property type="evidence" value="ECO:0007669"/>
    <property type="project" value="InterPro"/>
</dbReference>
<feature type="signal peptide" evidence="3">
    <location>
        <begin position="1"/>
        <end position="18"/>
    </location>
</feature>
<evidence type="ECO:0000256" key="2">
    <source>
        <dbReference type="SAM" id="MobiDB-lite"/>
    </source>
</evidence>
<evidence type="ECO:0000313" key="6">
    <source>
        <dbReference type="Proteomes" id="UP001374579"/>
    </source>
</evidence>
<dbReference type="Pfam" id="PF00722">
    <property type="entry name" value="Glyco_hydro_16"/>
    <property type="match status" value="1"/>
</dbReference>
<keyword evidence="3" id="KW-0732">Signal</keyword>
<proteinExistence type="inferred from homology"/>
<protein>
    <recommendedName>
        <fullName evidence="4">GH16 domain-containing protein</fullName>
    </recommendedName>
</protein>
<feature type="chain" id="PRO_5042864625" description="GH16 domain-containing protein" evidence="3">
    <location>
        <begin position="19"/>
        <end position="479"/>
    </location>
</feature>
<feature type="domain" description="GH16" evidence="4">
    <location>
        <begin position="107"/>
        <end position="479"/>
    </location>
</feature>